<dbReference type="AlphaFoldDB" id="A0AAW7PQ80"/>
<evidence type="ECO:0000313" key="1">
    <source>
        <dbReference type="EMBL" id="MDN5063526.1"/>
    </source>
</evidence>
<name>A0AAW7PQ80_9BACT</name>
<dbReference type="RefSeq" id="WP_237920808.1">
    <property type="nucleotide sequence ID" value="NZ_CP183410.1"/>
</dbReference>
<organism evidence="1 2">
    <name type="scientific">Aliarcobacter butzleri</name>
    <dbReference type="NCBI Taxonomy" id="28197"/>
    <lineage>
        <taxon>Bacteria</taxon>
        <taxon>Pseudomonadati</taxon>
        <taxon>Campylobacterota</taxon>
        <taxon>Epsilonproteobacteria</taxon>
        <taxon>Campylobacterales</taxon>
        <taxon>Arcobacteraceae</taxon>
        <taxon>Aliarcobacter</taxon>
    </lineage>
</organism>
<sequence length="117" mass="13850">MKITLTILVVLLTGILKYLTYDAREYKSNINYHLLKDEIVKKILTDLKYNEKEYKAFAVTIDEYSTYAYAYVSNEKSQNDANKKADELCELSRKQKNIKKKCMIYNDLIYMDIIKKP</sequence>
<dbReference type="Proteomes" id="UP001171529">
    <property type="component" value="Unassembled WGS sequence"/>
</dbReference>
<proteinExistence type="predicted"/>
<comment type="caution">
    <text evidence="1">The sequence shown here is derived from an EMBL/GenBank/DDBJ whole genome shotgun (WGS) entry which is preliminary data.</text>
</comment>
<reference evidence="1" key="2">
    <citation type="journal article" date="2023" name="Microorganisms">
        <title>Genomic Characterization of Arcobacter butzleri Strains Isolated from Various Sources in Lithuania.</title>
        <authorList>
            <person name="Uljanovas D."/>
            <person name="Golz G."/>
            <person name="Fleischmann S."/>
            <person name="Kudirkiene E."/>
            <person name="Kasetiene N."/>
            <person name="Grineviciene A."/>
            <person name="Tamuleviciene E."/>
            <person name="Aksomaitiene J."/>
            <person name="Alter T."/>
            <person name="Malakauskas M."/>
        </authorList>
    </citation>
    <scope>NUCLEOTIDE SEQUENCE</scope>
    <source>
        <strain evidence="1">RCM39</strain>
    </source>
</reference>
<evidence type="ECO:0000313" key="2">
    <source>
        <dbReference type="Proteomes" id="UP001171529"/>
    </source>
</evidence>
<reference evidence="1" key="1">
    <citation type="submission" date="2022-12" db="EMBL/GenBank/DDBJ databases">
        <authorList>
            <person name="Uljanovas D."/>
        </authorList>
    </citation>
    <scope>NUCLEOTIDE SEQUENCE</scope>
    <source>
        <strain evidence="1">RCM39</strain>
    </source>
</reference>
<gene>
    <name evidence="1" type="ORF">O8C91_04855</name>
</gene>
<dbReference type="EMBL" id="JAPZDC010000002">
    <property type="protein sequence ID" value="MDN5063526.1"/>
    <property type="molecule type" value="Genomic_DNA"/>
</dbReference>
<accession>A0AAW7PQ80</accession>
<protein>
    <submittedName>
        <fullName evidence="1">Uncharacterized protein</fullName>
    </submittedName>
</protein>